<evidence type="ECO:0000256" key="3">
    <source>
        <dbReference type="ARBA" id="ARBA00022475"/>
    </source>
</evidence>
<dbReference type="PROSITE" id="PS50850">
    <property type="entry name" value="MFS"/>
    <property type="match status" value="1"/>
</dbReference>
<feature type="transmembrane region" description="Helical" evidence="8">
    <location>
        <begin position="147"/>
        <end position="170"/>
    </location>
</feature>
<dbReference type="GO" id="GO:0022857">
    <property type="term" value="F:transmembrane transporter activity"/>
    <property type="evidence" value="ECO:0007669"/>
    <property type="project" value="InterPro"/>
</dbReference>
<reference evidence="11" key="1">
    <citation type="submission" date="2016-06" db="EMBL/GenBank/DDBJ databases">
        <authorList>
            <person name="Varghese N."/>
        </authorList>
    </citation>
    <scope>NUCLEOTIDE SEQUENCE [LARGE SCALE GENOMIC DNA]</scope>
    <source>
        <strain evidence="11">DSM 46123</strain>
    </source>
</reference>
<dbReference type="InterPro" id="IPR020846">
    <property type="entry name" value="MFS_dom"/>
</dbReference>
<dbReference type="SUPFAM" id="SSF103473">
    <property type="entry name" value="MFS general substrate transporter"/>
    <property type="match status" value="1"/>
</dbReference>
<name>A0A1C6S702_9ACTN</name>
<feature type="transmembrane region" description="Helical" evidence="8">
    <location>
        <begin position="263"/>
        <end position="289"/>
    </location>
</feature>
<dbReference type="CDD" id="cd06173">
    <property type="entry name" value="MFS_MefA_like"/>
    <property type="match status" value="1"/>
</dbReference>
<feature type="transmembrane region" description="Helical" evidence="8">
    <location>
        <begin position="52"/>
        <end position="72"/>
    </location>
</feature>
<keyword evidence="6 8" id="KW-0472">Membrane</keyword>
<keyword evidence="3" id="KW-1003">Cell membrane</keyword>
<dbReference type="PANTHER" id="PTHR23513:SF9">
    <property type="entry name" value="ENTEROBACTIN EXPORTER ENTS"/>
    <property type="match status" value="1"/>
</dbReference>
<feature type="transmembrane region" description="Helical" evidence="8">
    <location>
        <begin position="324"/>
        <end position="342"/>
    </location>
</feature>
<keyword evidence="11" id="KW-1185">Reference proteome</keyword>
<dbReference type="InterPro" id="IPR036259">
    <property type="entry name" value="MFS_trans_sf"/>
</dbReference>
<protein>
    <submittedName>
        <fullName evidence="10">MFS transporter, ENTS family, enterobactin (Siderophore) exporter</fullName>
    </submittedName>
</protein>
<dbReference type="Pfam" id="PF05977">
    <property type="entry name" value="MFS_3"/>
    <property type="match status" value="1"/>
</dbReference>
<feature type="domain" description="Major facilitator superfamily (MFS) profile" evidence="9">
    <location>
        <begin position="18"/>
        <end position="413"/>
    </location>
</feature>
<evidence type="ECO:0000256" key="1">
    <source>
        <dbReference type="ARBA" id="ARBA00004429"/>
    </source>
</evidence>
<accession>A0A1C6S702</accession>
<evidence type="ECO:0000256" key="5">
    <source>
        <dbReference type="ARBA" id="ARBA00022989"/>
    </source>
</evidence>
<dbReference type="PANTHER" id="PTHR23513">
    <property type="entry name" value="INTEGRAL MEMBRANE EFFLUX PROTEIN-RELATED"/>
    <property type="match status" value="1"/>
</dbReference>
<feature type="transmembrane region" description="Helical" evidence="8">
    <location>
        <begin position="388"/>
        <end position="407"/>
    </location>
</feature>
<evidence type="ECO:0000256" key="8">
    <source>
        <dbReference type="SAM" id="Phobius"/>
    </source>
</evidence>
<evidence type="ECO:0000259" key="9">
    <source>
        <dbReference type="PROSITE" id="PS50850"/>
    </source>
</evidence>
<evidence type="ECO:0000256" key="7">
    <source>
        <dbReference type="SAM" id="MobiDB-lite"/>
    </source>
</evidence>
<dbReference type="Gene3D" id="1.20.1250.20">
    <property type="entry name" value="MFS general substrate transporter like domains"/>
    <property type="match status" value="1"/>
</dbReference>
<dbReference type="InterPro" id="IPR010290">
    <property type="entry name" value="TM_effector"/>
</dbReference>
<organism evidence="10 11">
    <name type="scientific">Micromonospora inyonensis</name>
    <dbReference type="NCBI Taxonomy" id="47866"/>
    <lineage>
        <taxon>Bacteria</taxon>
        <taxon>Bacillati</taxon>
        <taxon>Actinomycetota</taxon>
        <taxon>Actinomycetes</taxon>
        <taxon>Micromonosporales</taxon>
        <taxon>Micromonosporaceae</taxon>
        <taxon>Micromonospora</taxon>
    </lineage>
</organism>
<dbReference type="GO" id="GO:0005886">
    <property type="term" value="C:plasma membrane"/>
    <property type="evidence" value="ECO:0007669"/>
    <property type="project" value="UniProtKB-SubCell"/>
</dbReference>
<dbReference type="RefSeq" id="WP_091460799.1">
    <property type="nucleotide sequence ID" value="NZ_FMHU01000002.1"/>
</dbReference>
<keyword evidence="5 8" id="KW-1133">Transmembrane helix</keyword>
<gene>
    <name evidence="10" type="ORF">GA0074694_4167</name>
</gene>
<evidence type="ECO:0000256" key="4">
    <source>
        <dbReference type="ARBA" id="ARBA00022692"/>
    </source>
</evidence>
<feature type="transmembrane region" description="Helical" evidence="8">
    <location>
        <begin position="301"/>
        <end position="318"/>
    </location>
</feature>
<dbReference type="STRING" id="47866.GA0074694_4167"/>
<dbReference type="EMBL" id="FMHU01000002">
    <property type="protein sequence ID" value="SCL25243.1"/>
    <property type="molecule type" value="Genomic_DNA"/>
</dbReference>
<feature type="region of interest" description="Disordered" evidence="7">
    <location>
        <begin position="420"/>
        <end position="443"/>
    </location>
</feature>
<feature type="transmembrane region" description="Helical" evidence="8">
    <location>
        <begin position="362"/>
        <end position="382"/>
    </location>
</feature>
<evidence type="ECO:0000313" key="10">
    <source>
        <dbReference type="EMBL" id="SCL25243.1"/>
    </source>
</evidence>
<dbReference type="AlphaFoldDB" id="A0A1C6S702"/>
<feature type="transmembrane region" description="Helical" evidence="8">
    <location>
        <begin position="20"/>
        <end position="46"/>
    </location>
</feature>
<proteinExistence type="predicted"/>
<comment type="subcellular location">
    <subcellularLocation>
        <location evidence="1">Cell inner membrane</location>
        <topology evidence="1">Multi-pass membrane protein</topology>
    </subcellularLocation>
</comment>
<evidence type="ECO:0000256" key="6">
    <source>
        <dbReference type="ARBA" id="ARBA00023136"/>
    </source>
</evidence>
<evidence type="ECO:0000256" key="2">
    <source>
        <dbReference type="ARBA" id="ARBA00022448"/>
    </source>
</evidence>
<keyword evidence="2" id="KW-0813">Transport</keyword>
<evidence type="ECO:0000313" key="11">
    <source>
        <dbReference type="Proteomes" id="UP000198906"/>
    </source>
</evidence>
<feature type="transmembrane region" description="Helical" evidence="8">
    <location>
        <begin position="84"/>
        <end position="105"/>
    </location>
</feature>
<keyword evidence="4 8" id="KW-0812">Transmembrane</keyword>
<dbReference type="Proteomes" id="UP000198906">
    <property type="component" value="Unassembled WGS sequence"/>
</dbReference>
<feature type="compositionally biased region" description="Low complexity" evidence="7">
    <location>
        <begin position="432"/>
        <end position="443"/>
    </location>
</feature>
<sequence>MRVREFGLDLSPLWGGSRLVWVLAARLLALLGIGLTSVAVVVQVYALTGSSFQVAAVSLALGAGLLVGLLAGGVLADGRERRSLILLGSGWAVVTFGALAVNAAADRPRVWLIYLLGALFGVTEGIAESALTAVVPSLVPTDQLPATGALVTVTTTVGAIAGPLLGGLLLAGPGLATTYALAALGAAGAVPLLARLGALPPEAPGEAGAPPEKAGAATWWPALREGLAFVRRSRIVAAVLVVDLCGALFATPTALFPQFAERVFAAGPGVVGVLSAAPAAGAALASVLSGWTARLRRPGRVLLGVVGVYGLVTIGFGASPVLGLALVFLAVGGAVDTVSEILRRTLLMQHTAAHLQGRVGSLWLAQAMTAPALGGVLLGLGAGLLGPSVAVAAGGTLCVIATILVGWRFPQLWHQRLDGTEEADRDTAAPPSEEVVTSTVQSS</sequence>
<feature type="transmembrane region" description="Helical" evidence="8">
    <location>
        <begin position="111"/>
        <end position="135"/>
    </location>
</feature>
<feature type="transmembrane region" description="Helical" evidence="8">
    <location>
        <begin position="235"/>
        <end position="257"/>
    </location>
</feature>